<evidence type="ECO:0008006" key="2">
    <source>
        <dbReference type="Google" id="ProtNLM"/>
    </source>
</evidence>
<evidence type="ECO:0000313" key="1">
    <source>
        <dbReference type="EMBL" id="ASN70466.1"/>
    </source>
</evidence>
<name>A0A2H4JD45_9CAUD</name>
<dbReference type="EMBL" id="MF417907">
    <property type="protein sequence ID" value="ASN70466.1"/>
    <property type="molecule type" value="Genomic_DNA"/>
</dbReference>
<accession>A0A2H4JD45</accession>
<proteinExistence type="predicted"/>
<sequence length="119" mass="13829">MKKDKYLKDKLTPSQIERINASEDYLMKQIDTDNDIEVEKVERYTNLLKLFYALDVYIEQSGPITVVKNASQEYIKPNPAIAEKNKVNGSLLALEKSFHLERKAEERRRQEQAKGPDLT</sequence>
<reference evidence="1" key="1">
    <citation type="submission" date="2017-06" db="EMBL/GenBank/DDBJ databases">
        <title>Novel phages from South African skin metaviromes.</title>
        <authorList>
            <person name="van Zyl L.J."/>
            <person name="Abrahams Y."/>
            <person name="Stander E.A."/>
            <person name="Kirby B.M."/>
            <person name="Clavaud C."/>
            <person name="Farcet C."/>
            <person name="Breton L."/>
            <person name="Trindade M.I."/>
        </authorList>
    </citation>
    <scope>NUCLEOTIDE SEQUENCE</scope>
</reference>
<gene>
    <name evidence="1" type="ORF">7F7_26</name>
</gene>
<protein>
    <recommendedName>
        <fullName evidence="2">Terminase small subunit</fullName>
    </recommendedName>
</protein>
<organism evidence="1">
    <name type="scientific">uncultured Caudovirales phage</name>
    <dbReference type="NCBI Taxonomy" id="2100421"/>
    <lineage>
        <taxon>Viruses</taxon>
        <taxon>Duplodnaviria</taxon>
        <taxon>Heunggongvirae</taxon>
        <taxon>Uroviricota</taxon>
        <taxon>Caudoviricetes</taxon>
        <taxon>Peduoviridae</taxon>
        <taxon>Maltschvirus</taxon>
        <taxon>Maltschvirus maltsch</taxon>
    </lineage>
</organism>